<feature type="domain" description="Helicase C-terminal" evidence="5">
    <location>
        <begin position="868"/>
        <end position="1014"/>
    </location>
</feature>
<dbReference type="SMART" id="SM00490">
    <property type="entry name" value="HELICc"/>
    <property type="match status" value="1"/>
</dbReference>
<dbReference type="InterPro" id="IPR049730">
    <property type="entry name" value="SNF2/RAD54-like_C"/>
</dbReference>
<name>A0ABC7ZI18_MYCGT</name>
<evidence type="ECO:0000259" key="4">
    <source>
        <dbReference type="PROSITE" id="PS51192"/>
    </source>
</evidence>
<feature type="domain" description="SWIM-type" evidence="3">
    <location>
        <begin position="50"/>
        <end position="85"/>
    </location>
</feature>
<keyword evidence="6" id="KW-0547">Nucleotide-binding</keyword>
<reference evidence="6 7" key="1">
    <citation type="journal article" date="2012" name="J. Bacteriol.">
        <title>Draft Genome Sequences of Four Axenic Mycoplasma genitalium Strains Isolated from Denmark, Japan, and Australia.</title>
        <authorList>
            <person name="McGowin C.L."/>
            <person name="Ma L."/>
            <person name="Jensen J.S."/>
            <person name="Mancuso M.M."/>
            <person name="Hamasuna R."/>
            <person name="Adegboye D."/>
            <person name="Martin D.H."/>
        </authorList>
    </citation>
    <scope>NUCLEOTIDE SEQUENCE [LARGE SCALE GENOMIC DNA]</scope>
    <source>
        <strain evidence="6 7">M6320</strain>
    </source>
</reference>
<dbReference type="GO" id="GO:0004386">
    <property type="term" value="F:helicase activity"/>
    <property type="evidence" value="ECO:0007669"/>
    <property type="project" value="UniProtKB-KW"/>
</dbReference>
<proteinExistence type="predicted"/>
<dbReference type="CDD" id="cd18012">
    <property type="entry name" value="DEXQc_arch_SWI2_SNF2"/>
    <property type="match status" value="1"/>
</dbReference>
<dbReference type="PROSITE" id="PS50966">
    <property type="entry name" value="ZF_SWIM"/>
    <property type="match status" value="1"/>
</dbReference>
<dbReference type="GO" id="GO:0016787">
    <property type="term" value="F:hydrolase activity"/>
    <property type="evidence" value="ECO:0007669"/>
    <property type="project" value="UniProtKB-KW"/>
</dbReference>
<dbReference type="InterPro" id="IPR027417">
    <property type="entry name" value="P-loop_NTPase"/>
</dbReference>
<dbReference type="Pfam" id="PF00271">
    <property type="entry name" value="Helicase_C"/>
    <property type="match status" value="1"/>
</dbReference>
<dbReference type="SUPFAM" id="SSF52540">
    <property type="entry name" value="P-loop containing nucleoside triphosphate hydrolases"/>
    <property type="match status" value="2"/>
</dbReference>
<dbReference type="KEGG" id="mgx:CM1_00080"/>
<evidence type="ECO:0000313" key="6">
    <source>
        <dbReference type="EMBL" id="AFQ03810.1"/>
    </source>
</evidence>
<dbReference type="Pfam" id="PF04434">
    <property type="entry name" value="SWIM"/>
    <property type="match status" value="1"/>
</dbReference>
<dbReference type="SMART" id="SM00487">
    <property type="entry name" value="DEXDc"/>
    <property type="match status" value="1"/>
</dbReference>
<dbReference type="Proteomes" id="UP000005254">
    <property type="component" value="Chromosome"/>
</dbReference>
<dbReference type="PANTHER" id="PTHR10799">
    <property type="entry name" value="SNF2/RAD54 HELICASE FAMILY"/>
    <property type="match status" value="1"/>
</dbReference>
<sequence length="1014" mass="117854">MTVAEIKKLALNNQVFNEAKALLEKGNVIFPKKFLKRKKIIIEVLDGKVFKVQINLKIAAAHLDCSCSNDKQNCVHIIAALLKYNDLKNQDNKEFDLNKADKLECKEVEILIENVSLAIVNGSWKLKIGFVINIDKVQTNTTALRFYCCDNKDVYFLHTEDEQLFRIALDKFNSVERQTLLIFDQLNKTKQMQYENNSLLFNLDQFLSLVKEVKKPSLFLLNEDKTDNILFLRSQHKINGLSHVCGFLNNKVFDFVSYNEKTKQIVLRLAYLNKFTDFKFPYNINIYKLAFGETLFFHFLIHLKMNGFKNIFFQSDVAIVKESEYLPKMFLTIEFNTQKNKFITDAFFKYKNKNSNTLTTVYPHRYYLAQKTNTSNFNRLLFYEQALQRFYEELFQIDYLRRFENIPIKDKNQIALFKTVFDDYKTIDLAELKLTSNLLNYKQLHFSISDIKALKIEDRQLKIEFKAGGIDLKLIKSVLSNYYKGNAICIGEDGWYDLNDENAKALISFWSQIDLRNATCDANNNLLLAKYHLFEVVDTISKYTDVTNLLDEKTALQLKIASENQFHLSLDNNQINNLRKYQKEGVKWIRALEDNQFGGILADEMGLGKTAQVIFAMLDSYQSTKSLLPSLIIVPASLLLNWKSEFQKFAPHVKIVTANGNFKERSQVYESLKNQILLMSFNVLRSDIKWISQKKFHYVVIDEAQGIKNENSTVTKAAKKIKGNFCLALTGTPIENRLLDLWSCFDFVLPNFLGNKKQFSDQFEKEKNDESFQKLMKKTSPFILRRTKNKVLKELPKKIITDIYVELREEHQKLYDKQKTDGLKEIKESDAKNALNILSLILKLRHICSLVKDNDVNDFEDNSKANAALNIIYEALENKRKVILFTQFLDVIDCFKQTLKNQKIDHLVFDGRKTVKNRNTIIQKFNSAKEPCVMLASLKAGGVGINLTAAEVVIHFDVWWNSAVENQATDRAHRIGQSKTVQVYRIIAKNTIEERVCQVQNQKQELVKKPWLRM</sequence>
<dbReference type="CDD" id="cd18793">
    <property type="entry name" value="SF2_C_SNF"/>
    <property type="match status" value="1"/>
</dbReference>
<dbReference type="InterPro" id="IPR001650">
    <property type="entry name" value="Helicase_C-like"/>
</dbReference>
<dbReference type="PROSITE" id="PS51194">
    <property type="entry name" value="HELICASE_CTER"/>
    <property type="match status" value="1"/>
</dbReference>
<keyword evidence="2" id="KW-0479">Metal-binding</keyword>
<dbReference type="PROSITE" id="PS51192">
    <property type="entry name" value="HELICASE_ATP_BIND_1"/>
    <property type="match status" value="1"/>
</dbReference>
<feature type="domain" description="Helicase ATP-binding" evidence="4">
    <location>
        <begin position="590"/>
        <end position="751"/>
    </location>
</feature>
<evidence type="ECO:0000259" key="5">
    <source>
        <dbReference type="PROSITE" id="PS51194"/>
    </source>
</evidence>
<evidence type="ECO:0000259" key="3">
    <source>
        <dbReference type="PROSITE" id="PS50966"/>
    </source>
</evidence>
<keyword evidence="6" id="KW-0347">Helicase</keyword>
<dbReference type="InterPro" id="IPR000330">
    <property type="entry name" value="SNF2_N"/>
</dbReference>
<keyword evidence="1" id="KW-0378">Hydrolase</keyword>
<evidence type="ECO:0000313" key="7">
    <source>
        <dbReference type="Proteomes" id="UP000005254"/>
    </source>
</evidence>
<dbReference type="Gene3D" id="3.40.50.10810">
    <property type="entry name" value="Tandem AAA-ATPase domain"/>
    <property type="match status" value="1"/>
</dbReference>
<keyword evidence="6" id="KW-0067">ATP-binding</keyword>
<dbReference type="InterPro" id="IPR038718">
    <property type="entry name" value="SNF2-like_sf"/>
</dbReference>
<organism evidence="6 7">
    <name type="scientific">Mycoplasmoides genitalium M6320</name>
    <dbReference type="NCBI Taxonomy" id="662945"/>
    <lineage>
        <taxon>Bacteria</taxon>
        <taxon>Bacillati</taxon>
        <taxon>Mycoplasmatota</taxon>
        <taxon>Mycoplasmoidales</taxon>
        <taxon>Mycoplasmoidaceae</taxon>
        <taxon>Mycoplasmoides</taxon>
    </lineage>
</organism>
<evidence type="ECO:0000256" key="2">
    <source>
        <dbReference type="PROSITE-ProRule" id="PRU00325"/>
    </source>
</evidence>
<keyword evidence="2" id="KW-0862">Zinc</keyword>
<gene>
    <name evidence="6" type="ORF">CM1_00080</name>
</gene>
<protein>
    <submittedName>
        <fullName evidence="6">SNF2 family helicase</fullName>
    </submittedName>
</protein>
<dbReference type="Pfam" id="PF00176">
    <property type="entry name" value="SNF2-rel_dom"/>
    <property type="match status" value="1"/>
</dbReference>
<dbReference type="InterPro" id="IPR007527">
    <property type="entry name" value="Znf_SWIM"/>
</dbReference>
<accession>A0ABC7ZI18</accession>
<dbReference type="InterPro" id="IPR014001">
    <property type="entry name" value="Helicase_ATP-bd"/>
</dbReference>
<evidence type="ECO:0000256" key="1">
    <source>
        <dbReference type="ARBA" id="ARBA00022801"/>
    </source>
</evidence>
<dbReference type="GO" id="GO:0008270">
    <property type="term" value="F:zinc ion binding"/>
    <property type="evidence" value="ECO:0007669"/>
    <property type="project" value="UniProtKB-KW"/>
</dbReference>
<dbReference type="AlphaFoldDB" id="A0ABC7ZI18"/>
<dbReference type="EMBL" id="CP003772">
    <property type="protein sequence ID" value="AFQ03810.1"/>
    <property type="molecule type" value="Genomic_DNA"/>
</dbReference>
<keyword evidence="2" id="KW-0863">Zinc-finger</keyword>
<dbReference type="Gene3D" id="3.40.50.300">
    <property type="entry name" value="P-loop containing nucleotide triphosphate hydrolases"/>
    <property type="match status" value="1"/>
</dbReference>